<protein>
    <submittedName>
        <fullName evidence="5">Extracellular exo-alpha-(1-&gt;5)-L-arabinofuranosidase</fullName>
        <ecNumber evidence="5">3.2.1.55</ecNumber>
    </submittedName>
</protein>
<dbReference type="PANTHER" id="PTHR43817:SF1">
    <property type="entry name" value="HYDROLASE, FAMILY 43, PUTATIVE (AFU_ORTHOLOGUE AFUA_3G01660)-RELATED"/>
    <property type="match status" value="1"/>
</dbReference>
<dbReference type="GO" id="GO:0005975">
    <property type="term" value="P:carbohydrate metabolic process"/>
    <property type="evidence" value="ECO:0007669"/>
    <property type="project" value="InterPro"/>
</dbReference>
<accession>A0A645BZG8</accession>
<evidence type="ECO:0000256" key="1">
    <source>
        <dbReference type="ARBA" id="ARBA00009865"/>
    </source>
</evidence>
<dbReference type="Pfam" id="PF04616">
    <property type="entry name" value="Glyco_hydro_43"/>
    <property type="match status" value="1"/>
</dbReference>
<evidence type="ECO:0000256" key="3">
    <source>
        <dbReference type="ARBA" id="ARBA00022801"/>
    </source>
</evidence>
<organism evidence="5">
    <name type="scientific">bioreactor metagenome</name>
    <dbReference type="NCBI Taxonomy" id="1076179"/>
    <lineage>
        <taxon>unclassified sequences</taxon>
        <taxon>metagenomes</taxon>
        <taxon>ecological metagenomes</taxon>
    </lineage>
</organism>
<proteinExistence type="inferred from homology"/>
<dbReference type="InterPro" id="IPR006710">
    <property type="entry name" value="Glyco_hydro_43"/>
</dbReference>
<sequence length="216" mass="24678">MNQNWVFRGKIADVTDHWAIDGTVLDMGEDKYFIWSGWRTYDHKSNTGRQQLYIAKMVNPWSLEGERVMISEPTYEWEKNGLVNEGPVILKNKQGKFFLVYSASGCWTDEYKLGILTLEENTNPLDSNSWTKHSTPVFTKNIENGVYAPGHNSFFKSPDGKEDWLLYHANDNSGDGCGGKRSPRIQKFIWTSDGFPVFGRPEAISKYLRVPSSGIH</sequence>
<dbReference type="InterPro" id="IPR023296">
    <property type="entry name" value="Glyco_hydro_beta-prop_sf"/>
</dbReference>
<comment type="caution">
    <text evidence="5">The sequence shown here is derived from an EMBL/GenBank/DDBJ whole genome shotgun (WGS) entry which is preliminary data.</text>
</comment>
<evidence type="ECO:0000256" key="4">
    <source>
        <dbReference type="ARBA" id="ARBA00023295"/>
    </source>
</evidence>
<evidence type="ECO:0000256" key="2">
    <source>
        <dbReference type="ARBA" id="ARBA00022729"/>
    </source>
</evidence>
<evidence type="ECO:0000313" key="5">
    <source>
        <dbReference type="EMBL" id="MPM70655.1"/>
    </source>
</evidence>
<dbReference type="CDD" id="cd18820">
    <property type="entry name" value="GH43_LbAraf43-like"/>
    <property type="match status" value="1"/>
</dbReference>
<keyword evidence="2" id="KW-0732">Signal</keyword>
<reference evidence="5" key="1">
    <citation type="submission" date="2019-08" db="EMBL/GenBank/DDBJ databases">
        <authorList>
            <person name="Kucharzyk K."/>
            <person name="Murdoch R.W."/>
            <person name="Higgins S."/>
            <person name="Loffler F."/>
        </authorList>
    </citation>
    <scope>NUCLEOTIDE SEQUENCE</scope>
</reference>
<name>A0A645BZG8_9ZZZZ</name>
<dbReference type="GO" id="GO:0046556">
    <property type="term" value="F:alpha-L-arabinofuranosidase activity"/>
    <property type="evidence" value="ECO:0007669"/>
    <property type="project" value="UniProtKB-EC"/>
</dbReference>
<dbReference type="PANTHER" id="PTHR43817">
    <property type="entry name" value="GLYCOSYL HYDROLASE"/>
    <property type="match status" value="1"/>
</dbReference>
<dbReference type="AlphaFoldDB" id="A0A645BZG8"/>
<dbReference type="EMBL" id="VSSQ01023602">
    <property type="protein sequence ID" value="MPM70655.1"/>
    <property type="molecule type" value="Genomic_DNA"/>
</dbReference>
<keyword evidence="4 5" id="KW-0326">Glycosidase</keyword>
<gene>
    <name evidence="5" type="ORF">SDC9_117610</name>
</gene>
<keyword evidence="3 5" id="KW-0378">Hydrolase</keyword>
<dbReference type="SUPFAM" id="SSF75005">
    <property type="entry name" value="Arabinanase/levansucrase/invertase"/>
    <property type="match status" value="1"/>
</dbReference>
<dbReference type="EC" id="3.2.1.55" evidence="5"/>
<comment type="similarity">
    <text evidence="1">Belongs to the glycosyl hydrolase 43 family.</text>
</comment>
<dbReference type="Gene3D" id="2.115.10.20">
    <property type="entry name" value="Glycosyl hydrolase domain, family 43"/>
    <property type="match status" value="1"/>
</dbReference>